<dbReference type="AlphaFoldDB" id="N6ZVX6"/>
<evidence type="ECO:0000313" key="1">
    <source>
        <dbReference type="EMBL" id="ENO98637.1"/>
    </source>
</evidence>
<dbReference type="EMBL" id="AMXF01000008">
    <property type="protein sequence ID" value="ENO98637.1"/>
    <property type="molecule type" value="Genomic_DNA"/>
</dbReference>
<evidence type="ECO:0008006" key="3">
    <source>
        <dbReference type="Google" id="ProtNLM"/>
    </source>
</evidence>
<gene>
    <name evidence="1" type="ORF">C667_02993</name>
</gene>
<proteinExistence type="predicted"/>
<comment type="caution">
    <text evidence="1">The sequence shown here is derived from an EMBL/GenBank/DDBJ whole genome shotgun (WGS) entry which is preliminary data.</text>
</comment>
<protein>
    <recommendedName>
        <fullName evidence="3">Bacteriophage protein</fullName>
    </recommendedName>
</protein>
<keyword evidence="2" id="KW-1185">Reference proteome</keyword>
<dbReference type="Proteomes" id="UP000013047">
    <property type="component" value="Unassembled WGS sequence"/>
</dbReference>
<dbReference type="InterPro" id="IPR021874">
    <property type="entry name" value="Phage_Mu_Gp27"/>
</dbReference>
<sequence>MRAHILRRLRENRLTLDELIADLHATFPAAAASGELPSRSALHRFGQGVQEIVAHEREMAAAAEALVAELGEEFDAKSGALLAQAVTTLASKTAMNAIQSDQTLEIGDVLDLARAAKAAQEARSLNLRERQAVAKSAREKLLEEQDANLQAEAKAQGMDEAQVDFWRRKVLGIRA</sequence>
<reference evidence="1 2" key="1">
    <citation type="submission" date="2012-09" db="EMBL/GenBank/DDBJ databases">
        <title>Draft Genome Sequences of 6 Strains from Genus Thauera.</title>
        <authorList>
            <person name="Liu B."/>
            <person name="Shapleigh J.P."/>
            <person name="Frostegard A.H."/>
        </authorList>
    </citation>
    <scope>NUCLEOTIDE SEQUENCE [LARGE SCALE GENOMIC DNA]</scope>
    <source>
        <strain evidence="1 2">B4P</strain>
    </source>
</reference>
<name>N6ZVX6_9RHOO</name>
<organism evidence="1 2">
    <name type="scientific">Thauera phenylacetica B4P</name>
    <dbReference type="NCBI Taxonomy" id="1234382"/>
    <lineage>
        <taxon>Bacteria</taxon>
        <taxon>Pseudomonadati</taxon>
        <taxon>Pseudomonadota</taxon>
        <taxon>Betaproteobacteria</taxon>
        <taxon>Rhodocyclales</taxon>
        <taxon>Zoogloeaceae</taxon>
        <taxon>Thauera</taxon>
    </lineage>
</organism>
<dbReference type="Pfam" id="PF11985">
    <property type="entry name" value="Phage_Mu_Gp27"/>
    <property type="match status" value="1"/>
</dbReference>
<accession>N6ZVX6</accession>
<evidence type="ECO:0000313" key="2">
    <source>
        <dbReference type="Proteomes" id="UP000013047"/>
    </source>
</evidence>